<dbReference type="AlphaFoldDB" id="A0A166ATV1"/>
<sequence>MPNFRFCNPQRIFRSRGLSPPEAIFALGVVAATHFKEQLADDLILEHYYRSARDSHITIEGERLSSLQAAARYVTQELHGPREGESQFIDVIVKQAGGSEVGNAIFGDMETALRFHKRDYEADIFRHGTCIKLLRQRVELGFEDDTTDSLRVSLTFFAKDGVKTWPQNCYFYYASLCSQTGIDYLDSAKKGIQCSDCTPFLRKRILYEVALNMFSLGITHLSLDDQEREWWRQGARYLRDTAGAVEEALQHYSPDSAETKIMAIFFRKN</sequence>
<evidence type="ECO:0000313" key="1">
    <source>
        <dbReference type="EMBL" id="KZT35669.1"/>
    </source>
</evidence>
<accession>A0A166ATV1</accession>
<protein>
    <submittedName>
        <fullName evidence="1">Uncharacterized protein</fullName>
    </submittedName>
</protein>
<evidence type="ECO:0000313" key="2">
    <source>
        <dbReference type="Proteomes" id="UP000076798"/>
    </source>
</evidence>
<keyword evidence="2" id="KW-1185">Reference proteome</keyword>
<organism evidence="1 2">
    <name type="scientific">Sistotremastrum suecicum HHB10207 ss-3</name>
    <dbReference type="NCBI Taxonomy" id="1314776"/>
    <lineage>
        <taxon>Eukaryota</taxon>
        <taxon>Fungi</taxon>
        <taxon>Dikarya</taxon>
        <taxon>Basidiomycota</taxon>
        <taxon>Agaricomycotina</taxon>
        <taxon>Agaricomycetes</taxon>
        <taxon>Sistotremastrales</taxon>
        <taxon>Sistotremastraceae</taxon>
        <taxon>Sistotremastrum</taxon>
    </lineage>
</organism>
<dbReference type="Proteomes" id="UP000076798">
    <property type="component" value="Unassembled WGS sequence"/>
</dbReference>
<proteinExistence type="predicted"/>
<reference evidence="1 2" key="1">
    <citation type="journal article" date="2016" name="Mol. Biol. Evol.">
        <title>Comparative Genomics of Early-Diverging Mushroom-Forming Fungi Provides Insights into the Origins of Lignocellulose Decay Capabilities.</title>
        <authorList>
            <person name="Nagy L.G."/>
            <person name="Riley R."/>
            <person name="Tritt A."/>
            <person name="Adam C."/>
            <person name="Daum C."/>
            <person name="Floudas D."/>
            <person name="Sun H."/>
            <person name="Yadav J.S."/>
            <person name="Pangilinan J."/>
            <person name="Larsson K.H."/>
            <person name="Matsuura K."/>
            <person name="Barry K."/>
            <person name="Labutti K."/>
            <person name="Kuo R."/>
            <person name="Ohm R.A."/>
            <person name="Bhattacharya S.S."/>
            <person name="Shirouzu T."/>
            <person name="Yoshinaga Y."/>
            <person name="Martin F.M."/>
            <person name="Grigoriev I.V."/>
            <person name="Hibbett D.S."/>
        </authorList>
    </citation>
    <scope>NUCLEOTIDE SEQUENCE [LARGE SCALE GENOMIC DNA]</scope>
    <source>
        <strain evidence="1 2">HHB10207 ss-3</strain>
    </source>
</reference>
<dbReference type="EMBL" id="KV428132">
    <property type="protein sequence ID" value="KZT35669.1"/>
    <property type="molecule type" value="Genomic_DNA"/>
</dbReference>
<name>A0A166ATV1_9AGAM</name>
<gene>
    <name evidence="1" type="ORF">SISSUDRAFT_1064308</name>
</gene>